<evidence type="ECO:0000313" key="1">
    <source>
        <dbReference type="EMBL" id="CAG8591530.1"/>
    </source>
</evidence>
<evidence type="ECO:0000313" key="2">
    <source>
        <dbReference type="Proteomes" id="UP000789920"/>
    </source>
</evidence>
<dbReference type="Proteomes" id="UP000789920">
    <property type="component" value="Unassembled WGS sequence"/>
</dbReference>
<protein>
    <submittedName>
        <fullName evidence="1">25183_t:CDS:1</fullName>
    </submittedName>
</protein>
<feature type="non-terminal residue" evidence="1">
    <location>
        <position position="1"/>
    </location>
</feature>
<accession>A0ACA9MK98</accession>
<proteinExistence type="predicted"/>
<keyword evidence="2" id="KW-1185">Reference proteome</keyword>
<dbReference type="EMBL" id="CAJVQC010008353">
    <property type="protein sequence ID" value="CAG8591530.1"/>
    <property type="molecule type" value="Genomic_DNA"/>
</dbReference>
<reference evidence="1" key="1">
    <citation type="submission" date="2021-06" db="EMBL/GenBank/DDBJ databases">
        <authorList>
            <person name="Kallberg Y."/>
            <person name="Tangrot J."/>
            <person name="Rosling A."/>
        </authorList>
    </citation>
    <scope>NUCLEOTIDE SEQUENCE</scope>
    <source>
        <strain evidence="1">MA461A</strain>
    </source>
</reference>
<sequence length="107" mass="11721">GEKAAALSIEKYLLQIVSETVKTTKLFSVPEDSSRLISAKLLLLIDSSTENNGNKLNNSFGKDSSLQKIIHENQNNDKAIDLVHPEPVHSKQSSQFNSSSNCLNHAT</sequence>
<name>A0ACA9MK98_9GLOM</name>
<comment type="caution">
    <text evidence="1">The sequence shown here is derived from an EMBL/GenBank/DDBJ whole genome shotgun (WGS) entry which is preliminary data.</text>
</comment>
<organism evidence="1 2">
    <name type="scientific">Racocetra persica</name>
    <dbReference type="NCBI Taxonomy" id="160502"/>
    <lineage>
        <taxon>Eukaryota</taxon>
        <taxon>Fungi</taxon>
        <taxon>Fungi incertae sedis</taxon>
        <taxon>Mucoromycota</taxon>
        <taxon>Glomeromycotina</taxon>
        <taxon>Glomeromycetes</taxon>
        <taxon>Diversisporales</taxon>
        <taxon>Gigasporaceae</taxon>
        <taxon>Racocetra</taxon>
    </lineage>
</organism>
<gene>
    <name evidence="1" type="ORF">RPERSI_LOCUS5556</name>
</gene>